<protein>
    <submittedName>
        <fullName evidence="10">Carbohydrate ABC transporter permease</fullName>
    </submittedName>
</protein>
<evidence type="ECO:0000256" key="6">
    <source>
        <dbReference type="ARBA" id="ARBA00023136"/>
    </source>
</evidence>
<evidence type="ECO:0000256" key="4">
    <source>
        <dbReference type="ARBA" id="ARBA00022692"/>
    </source>
</evidence>
<keyword evidence="5 7" id="KW-1133">Transmembrane helix</keyword>
<feature type="transmembrane region" description="Helical" evidence="7">
    <location>
        <begin position="141"/>
        <end position="163"/>
    </location>
</feature>
<keyword evidence="3" id="KW-1003">Cell membrane</keyword>
<proteinExistence type="inferred from homology"/>
<dbReference type="EMBL" id="JBIALX010000019">
    <property type="protein sequence ID" value="MFF0457823.1"/>
    <property type="molecule type" value="Genomic_DNA"/>
</dbReference>
<evidence type="ECO:0000256" key="2">
    <source>
        <dbReference type="ARBA" id="ARBA00022448"/>
    </source>
</evidence>
<evidence type="ECO:0000256" key="1">
    <source>
        <dbReference type="ARBA" id="ARBA00004651"/>
    </source>
</evidence>
<dbReference type="Gene3D" id="1.10.3720.10">
    <property type="entry name" value="MetI-like"/>
    <property type="match status" value="1"/>
</dbReference>
<keyword evidence="11" id="KW-1185">Reference proteome</keyword>
<feature type="transmembrane region" description="Helical" evidence="7">
    <location>
        <begin position="41"/>
        <end position="64"/>
    </location>
</feature>
<evidence type="ECO:0000256" key="8">
    <source>
        <dbReference type="SAM" id="MobiDB-lite"/>
    </source>
</evidence>
<dbReference type="PANTHER" id="PTHR43744:SF12">
    <property type="entry name" value="ABC TRANSPORTER PERMEASE PROTEIN MG189-RELATED"/>
    <property type="match status" value="1"/>
</dbReference>
<keyword evidence="6 7" id="KW-0472">Membrane</keyword>
<dbReference type="CDD" id="cd06261">
    <property type="entry name" value="TM_PBP2"/>
    <property type="match status" value="1"/>
</dbReference>
<dbReference type="RefSeq" id="WP_387255152.1">
    <property type="nucleotide sequence ID" value="NZ_JBIALX010000019.1"/>
</dbReference>
<evidence type="ECO:0000313" key="10">
    <source>
        <dbReference type="EMBL" id="MFF0457823.1"/>
    </source>
</evidence>
<keyword evidence="2 7" id="KW-0813">Transport</keyword>
<feature type="transmembrane region" description="Helical" evidence="7">
    <location>
        <begin position="103"/>
        <end position="129"/>
    </location>
</feature>
<feature type="compositionally biased region" description="Low complexity" evidence="8">
    <location>
        <begin position="1"/>
        <end position="14"/>
    </location>
</feature>
<reference evidence="10 11" key="1">
    <citation type="submission" date="2024-10" db="EMBL/GenBank/DDBJ databases">
        <title>The Natural Products Discovery Center: Release of the First 8490 Sequenced Strains for Exploring Actinobacteria Biosynthetic Diversity.</title>
        <authorList>
            <person name="Kalkreuter E."/>
            <person name="Kautsar S.A."/>
            <person name="Yang D."/>
            <person name="Bader C.D."/>
            <person name="Teijaro C.N."/>
            <person name="Fluegel L."/>
            <person name="Davis C.M."/>
            <person name="Simpson J.R."/>
            <person name="Lauterbach L."/>
            <person name="Steele A.D."/>
            <person name="Gui C."/>
            <person name="Meng S."/>
            <person name="Li G."/>
            <person name="Viehrig K."/>
            <person name="Ye F."/>
            <person name="Su P."/>
            <person name="Kiefer A.F."/>
            <person name="Nichols A."/>
            <person name="Cepeda A.J."/>
            <person name="Yan W."/>
            <person name="Fan B."/>
            <person name="Jiang Y."/>
            <person name="Adhikari A."/>
            <person name="Zheng C.-J."/>
            <person name="Schuster L."/>
            <person name="Cowan T.M."/>
            <person name="Smanski M.J."/>
            <person name="Chevrette M.G."/>
            <person name="De Carvalho L.P.S."/>
            <person name="Shen B."/>
        </authorList>
    </citation>
    <scope>NUCLEOTIDE SEQUENCE [LARGE SCALE GENOMIC DNA]</scope>
    <source>
        <strain evidence="10 11">NPDC004550</strain>
    </source>
</reference>
<gene>
    <name evidence="10" type="ORF">ACFYTH_31070</name>
</gene>
<keyword evidence="4 7" id="KW-0812">Transmembrane</keyword>
<dbReference type="InterPro" id="IPR035906">
    <property type="entry name" value="MetI-like_sf"/>
</dbReference>
<feature type="transmembrane region" description="Helical" evidence="7">
    <location>
        <begin position="273"/>
        <end position="294"/>
    </location>
</feature>
<dbReference type="Pfam" id="PF00528">
    <property type="entry name" value="BPD_transp_1"/>
    <property type="match status" value="1"/>
</dbReference>
<accession>A0ABW6NRT3</accession>
<comment type="similarity">
    <text evidence="7">Belongs to the binding-protein-dependent transport system permease family.</text>
</comment>
<evidence type="ECO:0000256" key="3">
    <source>
        <dbReference type="ARBA" id="ARBA00022475"/>
    </source>
</evidence>
<evidence type="ECO:0000256" key="7">
    <source>
        <dbReference type="RuleBase" id="RU363032"/>
    </source>
</evidence>
<evidence type="ECO:0000313" key="11">
    <source>
        <dbReference type="Proteomes" id="UP001601521"/>
    </source>
</evidence>
<feature type="transmembrane region" description="Helical" evidence="7">
    <location>
        <begin position="214"/>
        <end position="236"/>
    </location>
</feature>
<evidence type="ECO:0000259" key="9">
    <source>
        <dbReference type="PROSITE" id="PS50928"/>
    </source>
</evidence>
<dbReference type="InterPro" id="IPR000515">
    <property type="entry name" value="MetI-like"/>
</dbReference>
<dbReference type="SUPFAM" id="SSF161098">
    <property type="entry name" value="MetI-like"/>
    <property type="match status" value="1"/>
</dbReference>
<feature type="region of interest" description="Disordered" evidence="8">
    <location>
        <begin position="1"/>
        <end position="35"/>
    </location>
</feature>
<name>A0ABW6NRT3_9NOCA</name>
<organism evidence="10 11">
    <name type="scientific">Nocardia africana</name>
    <dbReference type="NCBI Taxonomy" id="134964"/>
    <lineage>
        <taxon>Bacteria</taxon>
        <taxon>Bacillati</taxon>
        <taxon>Actinomycetota</taxon>
        <taxon>Actinomycetes</taxon>
        <taxon>Mycobacteriales</taxon>
        <taxon>Nocardiaceae</taxon>
        <taxon>Nocardia</taxon>
    </lineage>
</organism>
<evidence type="ECO:0000256" key="5">
    <source>
        <dbReference type="ARBA" id="ARBA00022989"/>
    </source>
</evidence>
<sequence>MTTTTHTGKTPLPTEHTSQRSTTPPPASSTKRWTRTRHRRLAGQISVHLALGAGAVIVLFPFYVMLRSAFTAEPYILDGSLGLSHLTLANFQTAWNSQPWGRYYLSSLLSTGLIFALQIVTSVPAGYALARLRFRGARLSFWMVLACFIVPTQVIAIPNYVILSQTGVNDSLTGLIIPFASSAFGIYLMRQFILSIPQSLFDAARLDRVGPVAMVWRVVLPNVKPAILALGVFSVIGHWNDLFWPSVILRTTTHATVPYGITQFASQEAGSNYGPQMAAATLAVTPLLIGFLLCQRHFVRGLALTQGID</sequence>
<comment type="subcellular location">
    <subcellularLocation>
        <location evidence="1 7">Cell membrane</location>
        <topology evidence="1 7">Multi-pass membrane protein</topology>
    </subcellularLocation>
</comment>
<comment type="caution">
    <text evidence="10">The sequence shown here is derived from an EMBL/GenBank/DDBJ whole genome shotgun (WGS) entry which is preliminary data.</text>
</comment>
<dbReference type="Proteomes" id="UP001601521">
    <property type="component" value="Unassembled WGS sequence"/>
</dbReference>
<dbReference type="PANTHER" id="PTHR43744">
    <property type="entry name" value="ABC TRANSPORTER PERMEASE PROTEIN MG189-RELATED-RELATED"/>
    <property type="match status" value="1"/>
</dbReference>
<dbReference type="PROSITE" id="PS50928">
    <property type="entry name" value="ABC_TM1"/>
    <property type="match status" value="1"/>
</dbReference>
<feature type="domain" description="ABC transmembrane type-1" evidence="9">
    <location>
        <begin position="104"/>
        <end position="294"/>
    </location>
</feature>
<feature type="transmembrane region" description="Helical" evidence="7">
    <location>
        <begin position="175"/>
        <end position="193"/>
    </location>
</feature>